<dbReference type="InterPro" id="IPR005631">
    <property type="entry name" value="SDH"/>
</dbReference>
<dbReference type="EMBL" id="JAYMYR010000006">
    <property type="protein sequence ID" value="KAK7357593.1"/>
    <property type="molecule type" value="Genomic_DNA"/>
</dbReference>
<dbReference type="GO" id="GO:0006099">
    <property type="term" value="P:tricarboxylic acid cycle"/>
    <property type="evidence" value="ECO:0007669"/>
    <property type="project" value="TreeGrafter"/>
</dbReference>
<dbReference type="PANTHER" id="PTHR12469">
    <property type="entry name" value="PROTEIN EMI5 HOMOLOG, MITOCHONDRIAL"/>
    <property type="match status" value="1"/>
</dbReference>
<proteinExistence type="predicted"/>
<dbReference type="SUPFAM" id="SSF109910">
    <property type="entry name" value="YgfY-like"/>
    <property type="match status" value="1"/>
</dbReference>
<dbReference type="GO" id="GO:0005739">
    <property type="term" value="C:mitochondrion"/>
    <property type="evidence" value="ECO:0007669"/>
    <property type="project" value="TreeGrafter"/>
</dbReference>
<comment type="caution">
    <text evidence="2">The sequence shown here is derived from an EMBL/GenBank/DDBJ whole genome shotgun (WGS) entry which is preliminary data.</text>
</comment>
<evidence type="ECO:0000256" key="1">
    <source>
        <dbReference type="ARBA" id="ARBA00023186"/>
    </source>
</evidence>
<accession>A0AAN9MU55</accession>
<gene>
    <name evidence="2" type="ORF">VNO80_16886</name>
</gene>
<dbReference type="InterPro" id="IPR036714">
    <property type="entry name" value="SDH_sf"/>
</dbReference>
<dbReference type="GO" id="GO:0034553">
    <property type="term" value="P:mitochondrial respiratory chain complex II assembly"/>
    <property type="evidence" value="ECO:0007669"/>
    <property type="project" value="TreeGrafter"/>
</dbReference>
<evidence type="ECO:0000313" key="3">
    <source>
        <dbReference type="Proteomes" id="UP001374584"/>
    </source>
</evidence>
<dbReference type="Pfam" id="PF03937">
    <property type="entry name" value="Sdh5"/>
    <property type="match status" value="1"/>
</dbReference>
<organism evidence="2 3">
    <name type="scientific">Phaseolus coccineus</name>
    <name type="common">Scarlet runner bean</name>
    <name type="synonym">Phaseolus multiflorus</name>
    <dbReference type="NCBI Taxonomy" id="3886"/>
    <lineage>
        <taxon>Eukaryota</taxon>
        <taxon>Viridiplantae</taxon>
        <taxon>Streptophyta</taxon>
        <taxon>Embryophyta</taxon>
        <taxon>Tracheophyta</taxon>
        <taxon>Spermatophyta</taxon>
        <taxon>Magnoliopsida</taxon>
        <taxon>eudicotyledons</taxon>
        <taxon>Gunneridae</taxon>
        <taxon>Pentapetalae</taxon>
        <taxon>rosids</taxon>
        <taxon>fabids</taxon>
        <taxon>Fabales</taxon>
        <taxon>Fabaceae</taxon>
        <taxon>Papilionoideae</taxon>
        <taxon>50 kb inversion clade</taxon>
        <taxon>NPAAA clade</taxon>
        <taxon>indigoferoid/millettioid clade</taxon>
        <taxon>Phaseoleae</taxon>
        <taxon>Phaseolus</taxon>
    </lineage>
</organism>
<evidence type="ECO:0000313" key="2">
    <source>
        <dbReference type="EMBL" id="KAK7357593.1"/>
    </source>
</evidence>
<keyword evidence="3" id="KW-1185">Reference proteome</keyword>
<protein>
    <submittedName>
        <fullName evidence="2">Uncharacterized protein</fullName>
    </submittedName>
</protein>
<dbReference type="PANTHER" id="PTHR12469:SF2">
    <property type="entry name" value="SUCCINATE DEHYDROGENASE ASSEMBLY FACTOR 2, MITOCHONDRIAL"/>
    <property type="match status" value="1"/>
</dbReference>
<dbReference type="Gene3D" id="1.10.150.250">
    <property type="entry name" value="Flavinator of succinate dehydrogenase"/>
    <property type="match status" value="1"/>
</dbReference>
<dbReference type="GO" id="GO:0006121">
    <property type="term" value="P:mitochondrial electron transport, succinate to ubiquinone"/>
    <property type="evidence" value="ECO:0007669"/>
    <property type="project" value="TreeGrafter"/>
</dbReference>
<name>A0AAN9MU55_PHACN</name>
<sequence length="207" mass="22973">MSPLPPPLSTTNLMLPQSTLPPAVGKAAINVYRVINSNKATIATSTNPTHTLRFTPFSSHTQTQSLEIDLANEESKRRLFNKSKQRGFLELDLVLGKWIEENIHTLDENRIKGLVPVLDLAYSFFEKQIPVDVASIGAWHPAYVSFTVARADNGMLECHLFANFTNNDKTNVENQGLEILQRALELIAKVKLMVLLLSIANSEACTS</sequence>
<keyword evidence="1" id="KW-0143">Chaperone</keyword>
<dbReference type="AlphaFoldDB" id="A0AAN9MU55"/>
<reference evidence="2 3" key="1">
    <citation type="submission" date="2024-01" db="EMBL/GenBank/DDBJ databases">
        <title>The genomes of 5 underutilized Papilionoideae crops provide insights into root nodulation and disease resistanc.</title>
        <authorList>
            <person name="Jiang F."/>
        </authorList>
    </citation>
    <scope>NUCLEOTIDE SEQUENCE [LARGE SCALE GENOMIC DNA]</scope>
    <source>
        <strain evidence="2">JINMINGXINNONG_FW02</strain>
        <tissue evidence="2">Leaves</tissue>
    </source>
</reference>
<dbReference type="Proteomes" id="UP001374584">
    <property type="component" value="Unassembled WGS sequence"/>
</dbReference>